<dbReference type="Gene3D" id="2.30.42.10">
    <property type="match status" value="2"/>
</dbReference>
<dbReference type="InterPro" id="IPR001940">
    <property type="entry name" value="Peptidase_S1C"/>
</dbReference>
<evidence type="ECO:0000256" key="5">
    <source>
        <dbReference type="ARBA" id="ARBA00022737"/>
    </source>
</evidence>
<reference evidence="13" key="2">
    <citation type="journal article" date="2021" name="PeerJ">
        <title>Extensive microbial diversity within the chicken gut microbiome revealed by metagenomics and culture.</title>
        <authorList>
            <person name="Gilroy R."/>
            <person name="Ravi A."/>
            <person name="Getino M."/>
            <person name="Pursley I."/>
            <person name="Horton D.L."/>
            <person name="Alikhan N.F."/>
            <person name="Baker D."/>
            <person name="Gharbi K."/>
            <person name="Hall N."/>
            <person name="Watson M."/>
            <person name="Adriaenssens E.M."/>
            <person name="Foster-Nyarko E."/>
            <person name="Jarju S."/>
            <person name="Secka A."/>
            <person name="Antonio M."/>
            <person name="Oren A."/>
            <person name="Chaudhuri R.R."/>
            <person name="La Ragione R."/>
            <person name="Hildebrand F."/>
            <person name="Pallen M.J."/>
        </authorList>
    </citation>
    <scope>NUCLEOTIDE SEQUENCE</scope>
    <source>
        <strain evidence="13">17213</strain>
    </source>
</reference>
<dbReference type="GO" id="GO:0042597">
    <property type="term" value="C:periplasmic space"/>
    <property type="evidence" value="ECO:0007669"/>
    <property type="project" value="UniProtKB-SubCell"/>
</dbReference>
<dbReference type="SMART" id="SM00228">
    <property type="entry name" value="PDZ"/>
    <property type="match status" value="2"/>
</dbReference>
<feature type="binding site" evidence="10">
    <location>
        <begin position="221"/>
        <end position="223"/>
    </location>
    <ligand>
        <name>substrate</name>
    </ligand>
</feature>
<keyword evidence="5" id="KW-0677">Repeat</keyword>
<dbReference type="Proteomes" id="UP000823631">
    <property type="component" value="Unassembled WGS sequence"/>
</dbReference>
<dbReference type="PANTHER" id="PTHR22939">
    <property type="entry name" value="SERINE PROTEASE FAMILY S1C HTRA-RELATED"/>
    <property type="match status" value="1"/>
</dbReference>
<feature type="signal peptide" evidence="11">
    <location>
        <begin position="1"/>
        <end position="29"/>
    </location>
</feature>
<dbReference type="GO" id="GO:0004252">
    <property type="term" value="F:serine-type endopeptidase activity"/>
    <property type="evidence" value="ECO:0007669"/>
    <property type="project" value="InterPro"/>
</dbReference>
<accession>A0A9D9D9P7</accession>
<proteinExistence type="inferred from homology"/>
<dbReference type="InterPro" id="IPR036034">
    <property type="entry name" value="PDZ_sf"/>
</dbReference>
<dbReference type="CDD" id="cd10839">
    <property type="entry name" value="cpPDZ1_DegP-like"/>
    <property type="match status" value="1"/>
</dbReference>
<evidence type="ECO:0000256" key="4">
    <source>
        <dbReference type="ARBA" id="ARBA00022729"/>
    </source>
</evidence>
<comment type="caution">
    <text evidence="13">The sequence shown here is derived from an EMBL/GenBank/DDBJ whole genome shotgun (WGS) entry which is preliminary data.</text>
</comment>
<keyword evidence="3" id="KW-0645">Protease</keyword>
<dbReference type="InterPro" id="IPR001478">
    <property type="entry name" value="PDZ"/>
</dbReference>
<gene>
    <name evidence="13" type="ORF">IAB19_04765</name>
</gene>
<dbReference type="Gene3D" id="2.40.10.120">
    <property type="match status" value="1"/>
</dbReference>
<dbReference type="InterPro" id="IPR011782">
    <property type="entry name" value="Pept_S1C_Do"/>
</dbReference>
<dbReference type="CDD" id="cd23084">
    <property type="entry name" value="cpPDZ2_DegP-like"/>
    <property type="match status" value="1"/>
</dbReference>
<evidence type="ECO:0000256" key="1">
    <source>
        <dbReference type="ARBA" id="ARBA00004418"/>
    </source>
</evidence>
<feature type="binding site" evidence="10">
    <location>
        <position position="117"/>
    </location>
    <ligand>
        <name>substrate</name>
    </ligand>
</feature>
<feature type="domain" description="PDZ" evidence="12">
    <location>
        <begin position="262"/>
        <end position="358"/>
    </location>
</feature>
<dbReference type="Pfam" id="PF13365">
    <property type="entry name" value="Trypsin_2"/>
    <property type="match status" value="1"/>
</dbReference>
<reference evidence="13" key="1">
    <citation type="submission" date="2020-10" db="EMBL/GenBank/DDBJ databases">
        <authorList>
            <person name="Gilroy R."/>
        </authorList>
    </citation>
    <scope>NUCLEOTIDE SEQUENCE</scope>
    <source>
        <strain evidence="13">17213</strain>
    </source>
</reference>
<name>A0A9D9D9P7_9GAMM</name>
<evidence type="ECO:0000256" key="10">
    <source>
        <dbReference type="PIRSR" id="PIRSR611782-2"/>
    </source>
</evidence>
<dbReference type="GO" id="GO:0012501">
    <property type="term" value="P:programmed cell death"/>
    <property type="evidence" value="ECO:0007669"/>
    <property type="project" value="TreeGrafter"/>
</dbReference>
<dbReference type="FunFam" id="2.30.42.10:FF:000037">
    <property type="entry name" value="Periplasmic serine endoprotease DegP-like"/>
    <property type="match status" value="1"/>
</dbReference>
<feature type="active site" description="Charge relay system" evidence="9">
    <location>
        <position position="117"/>
    </location>
</feature>
<dbReference type="FunFam" id="2.40.10.10:FF:000001">
    <property type="entry name" value="Periplasmic serine protease DegS"/>
    <property type="match status" value="1"/>
</dbReference>
<evidence type="ECO:0000256" key="3">
    <source>
        <dbReference type="ARBA" id="ARBA00022670"/>
    </source>
</evidence>
<sequence length="462" mass="48689">MLSKSRQLKVLALSLAAVLCASSVSNAQAQDATPLINAMSNSQNEPSLAPMLKHVIPGVVNISVKGTKKTTGPMFNIPEEFRFMFPDLGRQQSRQFRALGSGVIINAKDGLIVTNHHVIDEADEIRIALSDGREFKAKKIGSDPHTDLALLKIDEKFSDLTEIKLGDSDAMEVGDFAVAIGNPFGLGQTVTSGIISALGRTGLNIENIENFIQTDAAINSGNSGGALVNLRGELIGINTAILGPNGGNIGIGFAIPSNMVKTVAAQLEKYGEIRRGQLGITGTELSSDLAKSFGYEANSGAFVNEVLKGGAAEKAGIKPGDIITSIDGKPISSFGELRAKIATIGAGSEVELGIFRNGKTLTVKAKLSEAQELSSADSGALSEAFEGATFTNADGAGVEVTNVDKRSPAYSIGLREGDIITAVNRNEVKNLDDLRKYVRQADGRIGALRIQRGDSTIYVTFR</sequence>
<evidence type="ECO:0000256" key="11">
    <source>
        <dbReference type="SAM" id="SignalP"/>
    </source>
</evidence>
<evidence type="ECO:0000313" key="13">
    <source>
        <dbReference type="EMBL" id="MBO8415676.1"/>
    </source>
</evidence>
<evidence type="ECO:0000256" key="9">
    <source>
        <dbReference type="PIRSR" id="PIRSR611782-1"/>
    </source>
</evidence>
<evidence type="ECO:0000256" key="8">
    <source>
        <dbReference type="ARBA" id="ARBA00022825"/>
    </source>
</evidence>
<dbReference type="FunFam" id="2.40.10.120:FF:000001">
    <property type="entry name" value="Periplasmic serine endoprotease DegP-like"/>
    <property type="match status" value="1"/>
</dbReference>
<keyword evidence="8" id="KW-0720">Serine protease</keyword>
<dbReference type="PRINTS" id="PR00834">
    <property type="entry name" value="PROTEASES2C"/>
</dbReference>
<dbReference type="NCBIfam" id="TIGR02037">
    <property type="entry name" value="degP_htrA_DO"/>
    <property type="match status" value="1"/>
</dbReference>
<comment type="similarity">
    <text evidence="2">Belongs to the peptidase S1C family.</text>
</comment>
<feature type="binding site" evidence="10">
    <location>
        <position position="147"/>
    </location>
    <ligand>
        <name>substrate</name>
    </ligand>
</feature>
<dbReference type="Pfam" id="PF17820">
    <property type="entry name" value="PDZ_6"/>
    <property type="match status" value="1"/>
</dbReference>
<keyword evidence="7" id="KW-0378">Hydrolase</keyword>
<feature type="active site" description="Charge relay system" evidence="9">
    <location>
        <position position="147"/>
    </location>
</feature>
<dbReference type="GO" id="GO:0006508">
    <property type="term" value="P:proteolysis"/>
    <property type="evidence" value="ECO:0007669"/>
    <property type="project" value="UniProtKB-KW"/>
</dbReference>
<evidence type="ECO:0000256" key="2">
    <source>
        <dbReference type="ARBA" id="ARBA00010541"/>
    </source>
</evidence>
<dbReference type="PANTHER" id="PTHR22939:SF129">
    <property type="entry name" value="SERINE PROTEASE HTRA2, MITOCHONDRIAL"/>
    <property type="match status" value="1"/>
</dbReference>
<evidence type="ECO:0000256" key="7">
    <source>
        <dbReference type="ARBA" id="ARBA00022801"/>
    </source>
</evidence>
<dbReference type="Pfam" id="PF00595">
    <property type="entry name" value="PDZ"/>
    <property type="match status" value="1"/>
</dbReference>
<evidence type="ECO:0000313" key="14">
    <source>
        <dbReference type="Proteomes" id="UP000823631"/>
    </source>
</evidence>
<keyword evidence="6" id="KW-0574">Periplasm</keyword>
<dbReference type="InterPro" id="IPR009003">
    <property type="entry name" value="Peptidase_S1_PA"/>
</dbReference>
<feature type="domain" description="PDZ" evidence="12">
    <location>
        <begin position="370"/>
        <end position="431"/>
    </location>
</feature>
<organism evidence="13 14">
    <name type="scientific">Candidatus Avisuccinivibrio stercorigallinarum</name>
    <dbReference type="NCBI Taxonomy" id="2840704"/>
    <lineage>
        <taxon>Bacteria</taxon>
        <taxon>Pseudomonadati</taxon>
        <taxon>Pseudomonadota</taxon>
        <taxon>Gammaproteobacteria</taxon>
        <taxon>Aeromonadales</taxon>
        <taxon>Succinivibrionaceae</taxon>
        <taxon>Succinivibrionaceae incertae sedis</taxon>
        <taxon>Candidatus Avisuccinivibrio</taxon>
    </lineage>
</organism>
<feature type="binding site" evidence="10">
    <location>
        <begin position="278"/>
        <end position="282"/>
    </location>
    <ligand>
        <name>substrate</name>
    </ligand>
</feature>
<evidence type="ECO:0000259" key="12">
    <source>
        <dbReference type="PROSITE" id="PS50106"/>
    </source>
</evidence>
<dbReference type="PROSITE" id="PS50106">
    <property type="entry name" value="PDZ"/>
    <property type="match status" value="2"/>
</dbReference>
<dbReference type="InterPro" id="IPR041489">
    <property type="entry name" value="PDZ_6"/>
</dbReference>
<feature type="chain" id="PRO_5039161558" evidence="11">
    <location>
        <begin position="30"/>
        <end position="462"/>
    </location>
</feature>
<feature type="active site" description="Charge relay system" evidence="9">
    <location>
        <position position="223"/>
    </location>
</feature>
<dbReference type="SUPFAM" id="SSF50156">
    <property type="entry name" value="PDZ domain-like"/>
    <property type="match status" value="2"/>
</dbReference>
<dbReference type="AlphaFoldDB" id="A0A9D9D9P7"/>
<dbReference type="EMBL" id="JADINH010000102">
    <property type="protein sequence ID" value="MBO8415676.1"/>
    <property type="molecule type" value="Genomic_DNA"/>
</dbReference>
<comment type="subcellular location">
    <subcellularLocation>
        <location evidence="1">Periplasm</location>
    </subcellularLocation>
</comment>
<keyword evidence="4 11" id="KW-0732">Signal</keyword>
<evidence type="ECO:0000256" key="6">
    <source>
        <dbReference type="ARBA" id="ARBA00022764"/>
    </source>
</evidence>
<protein>
    <submittedName>
        <fullName evidence="13">DegQ family serine endoprotease</fullName>
    </submittedName>
</protein>
<dbReference type="SUPFAM" id="SSF50494">
    <property type="entry name" value="Trypsin-like serine proteases"/>
    <property type="match status" value="1"/>
</dbReference>